<feature type="region of interest" description="Disordered" evidence="2">
    <location>
        <begin position="246"/>
        <end position="274"/>
    </location>
</feature>
<evidence type="ECO:0000313" key="5">
    <source>
        <dbReference type="Proteomes" id="UP001108029"/>
    </source>
</evidence>
<dbReference type="Gene3D" id="3.40.50.1820">
    <property type="entry name" value="alpha/beta hydrolase"/>
    <property type="match status" value="1"/>
</dbReference>
<comment type="similarity">
    <text evidence="1">Belongs to the thioesterase family.</text>
</comment>
<dbReference type="PANTHER" id="PTHR11487">
    <property type="entry name" value="THIOESTERASE"/>
    <property type="match status" value="1"/>
</dbReference>
<reference evidence="4" key="1">
    <citation type="submission" date="2021-12" db="EMBL/GenBank/DDBJ databases">
        <authorList>
            <person name="Lee J.-H."/>
            <person name="Kim S.-B."/>
        </authorList>
    </citation>
    <scope>NUCLEOTIDE SEQUENCE</scope>
    <source>
        <strain evidence="4">NR30</strain>
    </source>
</reference>
<protein>
    <submittedName>
        <fullName evidence="4">Thioesterase domain-containing protein</fullName>
    </submittedName>
</protein>
<evidence type="ECO:0000256" key="2">
    <source>
        <dbReference type="SAM" id="MobiDB-lite"/>
    </source>
</evidence>
<dbReference type="InterPro" id="IPR001031">
    <property type="entry name" value="Thioesterase"/>
</dbReference>
<dbReference type="AlphaFoldDB" id="A0A9Q3VYQ0"/>
<organism evidence="4 5">
    <name type="scientific">Streptomyces guryensis</name>
    <dbReference type="NCBI Taxonomy" id="2886947"/>
    <lineage>
        <taxon>Bacteria</taxon>
        <taxon>Bacillati</taxon>
        <taxon>Actinomycetota</taxon>
        <taxon>Actinomycetes</taxon>
        <taxon>Kitasatosporales</taxon>
        <taxon>Streptomycetaceae</taxon>
        <taxon>Streptomyces</taxon>
    </lineage>
</organism>
<dbReference type="GO" id="GO:0008610">
    <property type="term" value="P:lipid biosynthetic process"/>
    <property type="evidence" value="ECO:0007669"/>
    <property type="project" value="TreeGrafter"/>
</dbReference>
<evidence type="ECO:0000313" key="4">
    <source>
        <dbReference type="EMBL" id="MCD9880876.1"/>
    </source>
</evidence>
<gene>
    <name evidence="4" type="ORF">LJ657_46580</name>
</gene>
<dbReference type="Proteomes" id="UP001108029">
    <property type="component" value="Unassembled WGS sequence"/>
</dbReference>
<comment type="caution">
    <text evidence="4">The sequence shown here is derived from an EMBL/GenBank/DDBJ whole genome shotgun (WGS) entry which is preliminary data.</text>
</comment>
<evidence type="ECO:0000259" key="3">
    <source>
        <dbReference type="Pfam" id="PF00975"/>
    </source>
</evidence>
<dbReference type="PANTHER" id="PTHR11487:SF0">
    <property type="entry name" value="S-ACYL FATTY ACID SYNTHASE THIOESTERASE, MEDIUM CHAIN"/>
    <property type="match status" value="1"/>
</dbReference>
<accession>A0A9Q3VYQ0</accession>
<dbReference type="InterPro" id="IPR029058">
    <property type="entry name" value="AB_hydrolase_fold"/>
</dbReference>
<dbReference type="InterPro" id="IPR012223">
    <property type="entry name" value="TEII"/>
</dbReference>
<evidence type="ECO:0000256" key="1">
    <source>
        <dbReference type="ARBA" id="ARBA00007169"/>
    </source>
</evidence>
<dbReference type="Pfam" id="PF00975">
    <property type="entry name" value="Thioesterase"/>
    <property type="match status" value="1"/>
</dbReference>
<name>A0A9Q3VYQ0_9ACTN</name>
<feature type="domain" description="Thioesterase" evidence="3">
    <location>
        <begin position="9"/>
        <end position="235"/>
    </location>
</feature>
<keyword evidence="5" id="KW-1185">Reference proteome</keyword>
<dbReference type="SUPFAM" id="SSF53474">
    <property type="entry name" value="alpha/beta-Hydrolases"/>
    <property type="match status" value="1"/>
</dbReference>
<dbReference type="RefSeq" id="WP_232655796.1">
    <property type="nucleotide sequence ID" value="NZ_JAJSBI010000049.1"/>
</dbReference>
<dbReference type="EMBL" id="JAJSBI010000049">
    <property type="protein sequence ID" value="MCD9880876.1"/>
    <property type="molecule type" value="Genomic_DNA"/>
</dbReference>
<proteinExistence type="inferred from homology"/>
<sequence length="274" mass="29302">MADTAPPVRLYCFAHAGAGVSAFNGWARSIGPDVETVPVLLPGRERRRREPRLTDRAALLAELLDQVRPEPGQTFILYGHSLGAMVAHTLTQALHEQGRPLPALLALGACPPPDEPSELSDACGTVDDRLLRRLHAMGAVPDGAEPDGYWHRAALPVLRDDLRLAHVLRAFARSTSGTRGRVPVPLLAVAGDRDPLAPSPVVAGWRRWSAGPVVTRTVCGDHFFVRGDALPRLIGRAGRVVRRLTTAPSTDGRATPATPHGGPWVPGRRAVPVG</sequence>